<organism evidence="1 2">
    <name type="scientific">Naegleria fowleri</name>
    <name type="common">Brain eating amoeba</name>
    <dbReference type="NCBI Taxonomy" id="5763"/>
    <lineage>
        <taxon>Eukaryota</taxon>
        <taxon>Discoba</taxon>
        <taxon>Heterolobosea</taxon>
        <taxon>Tetramitia</taxon>
        <taxon>Eutetramitia</taxon>
        <taxon>Vahlkampfiidae</taxon>
        <taxon>Naegleria</taxon>
    </lineage>
</organism>
<protein>
    <submittedName>
        <fullName evidence="1">Uncharacterized protein</fullName>
    </submittedName>
</protein>
<dbReference type="RefSeq" id="XP_044557535.1">
    <property type="nucleotide sequence ID" value="XM_044712991.1"/>
</dbReference>
<comment type="caution">
    <text evidence="1">The sequence shown here is derived from an EMBL/GenBank/DDBJ whole genome shotgun (WGS) entry which is preliminary data.</text>
</comment>
<gene>
    <name evidence="1" type="ORF">FDP41_009070</name>
</gene>
<proteinExistence type="predicted"/>
<name>A0A6A5BE60_NAEFO</name>
<dbReference type="Gene3D" id="2.120.10.30">
    <property type="entry name" value="TolB, C-terminal domain"/>
    <property type="match status" value="1"/>
</dbReference>
<dbReference type="VEuPathDB" id="AmoebaDB:FDP41_009070"/>
<dbReference type="OrthoDB" id="10398300at2759"/>
<dbReference type="EMBL" id="VFQX01000066">
    <property type="protein sequence ID" value="KAF0972821.1"/>
    <property type="molecule type" value="Genomic_DNA"/>
</dbReference>
<dbReference type="Proteomes" id="UP000444721">
    <property type="component" value="Unassembled WGS sequence"/>
</dbReference>
<dbReference type="VEuPathDB" id="AmoebaDB:NfTy_046500"/>
<dbReference type="GeneID" id="68116287"/>
<dbReference type="VEuPathDB" id="AmoebaDB:NF0026290"/>
<dbReference type="SUPFAM" id="SSF101898">
    <property type="entry name" value="NHL repeat"/>
    <property type="match status" value="1"/>
</dbReference>
<dbReference type="AlphaFoldDB" id="A0A6A5BE60"/>
<reference evidence="1 2" key="1">
    <citation type="journal article" date="2019" name="Sci. Rep.">
        <title>Nanopore sequencing improves the draft genome of the human pathogenic amoeba Naegleria fowleri.</title>
        <authorList>
            <person name="Liechti N."/>
            <person name="Schurch N."/>
            <person name="Bruggmann R."/>
            <person name="Wittwer M."/>
        </authorList>
    </citation>
    <scope>NUCLEOTIDE SEQUENCE [LARGE SCALE GENOMIC DNA]</scope>
    <source>
        <strain evidence="1 2">ATCC 30894</strain>
    </source>
</reference>
<keyword evidence="2" id="KW-1185">Reference proteome</keyword>
<evidence type="ECO:0000313" key="2">
    <source>
        <dbReference type="Proteomes" id="UP000444721"/>
    </source>
</evidence>
<dbReference type="InterPro" id="IPR011042">
    <property type="entry name" value="6-blade_b-propeller_TolB-like"/>
</dbReference>
<evidence type="ECO:0000313" key="1">
    <source>
        <dbReference type="EMBL" id="KAF0972821.1"/>
    </source>
</evidence>
<sequence length="346" mass="40079">MVLKPLNVRVELCDFNCDDDDDDTCRPLETELKLLLKNKLGTKPFLPFSNKFIKVEHGRFGIHATDGQTMEYFQMSYSNECILVIGSKPQKDSATTIYVLDMYSKRLLQSIVLNFYCCILQVESIPSKMGGDNLIMTNHERIYSYNLRDFLTTQTNHKPKILWKARVPRILTPQFRGIRGMAIQYSTTDYGEKIQNVLYASDFSRSKVYVFSCVDGRLLKEITHPVIHSPWGMDFNSRGELLLSDFRANKIYMLKCTLDQVQLLKSFGDNELQIPRQVIVDRVTQNIIVYSQENRIICVYDRNGNYLTSSDARVQLSLLQDIMLFNHFTGELLIMDRLFLNTDVLV</sequence>
<accession>A0A6A5BE60</accession>